<evidence type="ECO:0000259" key="10">
    <source>
        <dbReference type="PROSITE" id="PS00300"/>
    </source>
</evidence>
<dbReference type="Gene3D" id="1.10.260.30">
    <property type="entry name" value="Signal recognition particle, SRP54 subunit, M-domain"/>
    <property type="match status" value="1"/>
</dbReference>
<comment type="subunit">
    <text evidence="9">Part of the signal recognition particle protein translocation system, which is composed of SRP and FtsY.</text>
</comment>
<evidence type="ECO:0000256" key="6">
    <source>
        <dbReference type="ARBA" id="ARBA00023135"/>
    </source>
</evidence>
<keyword evidence="5 9" id="KW-0342">GTP-binding</keyword>
<dbReference type="GO" id="GO:0008312">
    <property type="term" value="F:7S RNA binding"/>
    <property type="evidence" value="ECO:0007669"/>
    <property type="project" value="InterPro"/>
</dbReference>
<comment type="domain">
    <text evidence="9">Composed of three domains: the N-terminal N domain, which is responsible for interactions with the ribosome, the central G domain, which binds GTP, and the C-terminal M domain, which binds the RNA and the signal sequence of the RNC.</text>
</comment>
<keyword evidence="6 9" id="KW-0733">Signal recognition particle</keyword>
<evidence type="ECO:0000256" key="9">
    <source>
        <dbReference type="HAMAP-Rule" id="MF_00306"/>
    </source>
</evidence>
<dbReference type="InterPro" id="IPR036891">
    <property type="entry name" value="Signal_recog_part_SRP54_M_sf"/>
</dbReference>
<accession>A0A9X4KX37</accession>
<dbReference type="GO" id="GO:0006614">
    <property type="term" value="P:SRP-dependent cotranslational protein targeting to membrane"/>
    <property type="evidence" value="ECO:0007669"/>
    <property type="project" value="InterPro"/>
</dbReference>
<dbReference type="PANTHER" id="PTHR11564:SF5">
    <property type="entry name" value="SIGNAL RECOGNITION PARTICLE SUBUNIT SRP54"/>
    <property type="match status" value="1"/>
</dbReference>
<dbReference type="GO" id="GO:0003924">
    <property type="term" value="F:GTPase activity"/>
    <property type="evidence" value="ECO:0007669"/>
    <property type="project" value="UniProtKB-UniRule"/>
</dbReference>
<evidence type="ECO:0000256" key="5">
    <source>
        <dbReference type="ARBA" id="ARBA00023134"/>
    </source>
</evidence>
<comment type="caution">
    <text evidence="11">The sequence shown here is derived from an EMBL/GenBank/DDBJ whole genome shotgun (WGS) entry which is preliminary data.</text>
</comment>
<dbReference type="HAMAP" id="MF_00306">
    <property type="entry name" value="SRP54"/>
    <property type="match status" value="1"/>
</dbReference>
<dbReference type="RefSeq" id="WP_277535708.1">
    <property type="nucleotide sequence ID" value="NZ_JAPDIA010000008.1"/>
</dbReference>
<dbReference type="InterPro" id="IPR022941">
    <property type="entry name" value="SRP54"/>
</dbReference>
<comment type="catalytic activity">
    <reaction evidence="8 9">
        <text>GTP + H2O = GDP + phosphate + H(+)</text>
        <dbReference type="Rhea" id="RHEA:19669"/>
        <dbReference type="ChEBI" id="CHEBI:15377"/>
        <dbReference type="ChEBI" id="CHEBI:15378"/>
        <dbReference type="ChEBI" id="CHEBI:37565"/>
        <dbReference type="ChEBI" id="CHEBI:43474"/>
        <dbReference type="ChEBI" id="CHEBI:58189"/>
        <dbReference type="EC" id="3.6.5.4"/>
    </reaction>
</comment>
<organism evidence="11 12">
    <name type="scientific">Cohnella rhizosphaerae</name>
    <dbReference type="NCBI Taxonomy" id="1457232"/>
    <lineage>
        <taxon>Bacteria</taxon>
        <taxon>Bacillati</taxon>
        <taxon>Bacillota</taxon>
        <taxon>Bacilli</taxon>
        <taxon>Bacillales</taxon>
        <taxon>Paenibacillaceae</taxon>
        <taxon>Cohnella</taxon>
    </lineage>
</organism>
<protein>
    <recommendedName>
        <fullName evidence="9">Signal recognition particle protein</fullName>
        <ecNumber evidence="9">3.6.5.4</ecNumber>
    </recommendedName>
    <alternativeName>
        <fullName evidence="9">Fifty-four homolog</fullName>
    </alternativeName>
</protein>
<keyword evidence="12" id="KW-1185">Reference proteome</keyword>
<dbReference type="InterPro" id="IPR027417">
    <property type="entry name" value="P-loop_NTPase"/>
</dbReference>
<dbReference type="Pfam" id="PF00448">
    <property type="entry name" value="SRP54"/>
    <property type="match status" value="1"/>
</dbReference>
<sequence length="461" mass="50391">MAFEGLTTRLQNVFGKLRGKGKLSEDDVNEAMREVRLALLEADVNFKVVKDFIAKVKEKAVGLEVTKSFTPGMVVVDIVHKELIELMGGTQSKLAKANRPPTVVLMAGLQGAGKTTLVGKLAKLLQSQNHKPLLVAGDIYRPAAIKQLQVLGGQIDVPVFSLGDQVSPVEIARQGVARAKEEGRDYVLIDTAGRLQIDEALMEEIKQIHAAVNPDEVLLVVDAMTGQEAVNVAKSFHDQLALTGVVLTKLDGDTRGGAALSVKAVTGCPIKFASTGEKIDQLEAFHPDRMASRILGMGDMLSLIEKAQTNIDEEKAKELERKMRTAEFTFDDFLEQMEQVRKMGPLDQLLDMMPGMNKLKANPNFKIDEKQISRTEAIAKSMTKAEKQKPDMINFSRRKRIAAGSGTTVADVNRLLKQFEDMKKMMKQFSGMMGPKGPKGGMKGLKNLLGGKGGKGMKFPF</sequence>
<reference evidence="11" key="1">
    <citation type="submission" date="2022-10" db="EMBL/GenBank/DDBJ databases">
        <title>Comparative genomic analysis of Cohnella hashimotonis sp. nov., isolated from the International Space Station.</title>
        <authorList>
            <person name="Simpson A."/>
            <person name="Venkateswaran K."/>
        </authorList>
    </citation>
    <scope>NUCLEOTIDE SEQUENCE</scope>
    <source>
        <strain evidence="11">DSM 28161</strain>
    </source>
</reference>
<comment type="similarity">
    <text evidence="1 9">Belongs to the GTP-binding SRP family. SRP54 subfamily.</text>
</comment>
<dbReference type="SMART" id="SM00963">
    <property type="entry name" value="SRP54_N"/>
    <property type="match status" value="1"/>
</dbReference>
<dbReference type="SUPFAM" id="SSF47446">
    <property type="entry name" value="Signal peptide-binding domain"/>
    <property type="match status" value="1"/>
</dbReference>
<dbReference type="InterPro" id="IPR004780">
    <property type="entry name" value="SRP"/>
</dbReference>
<dbReference type="Proteomes" id="UP001153404">
    <property type="component" value="Unassembled WGS sequence"/>
</dbReference>
<keyword evidence="4 9" id="KW-0694">RNA-binding</keyword>
<proteinExistence type="inferred from homology"/>
<dbReference type="InterPro" id="IPR003593">
    <property type="entry name" value="AAA+_ATPase"/>
</dbReference>
<comment type="subcellular location">
    <subcellularLocation>
        <location evidence="9">Cytoplasm</location>
    </subcellularLocation>
    <text evidence="9">The SRP-RNC complex is targeted to the cytoplasmic membrane.</text>
</comment>
<dbReference type="Gene3D" id="3.40.50.300">
    <property type="entry name" value="P-loop containing nucleotide triphosphate hydrolases"/>
    <property type="match status" value="1"/>
</dbReference>
<dbReference type="Pfam" id="PF02978">
    <property type="entry name" value="SRP_SPB"/>
    <property type="match status" value="1"/>
</dbReference>
<gene>
    <name evidence="9 11" type="primary">ffh</name>
    <name evidence="11" type="ORF">OMP40_25955</name>
</gene>
<dbReference type="FunFam" id="3.40.50.300:FF:000022">
    <property type="entry name" value="Signal recognition particle 54 kDa subunit"/>
    <property type="match status" value="1"/>
</dbReference>
<dbReference type="PANTHER" id="PTHR11564">
    <property type="entry name" value="SIGNAL RECOGNITION PARTICLE 54K PROTEIN SRP54"/>
    <property type="match status" value="1"/>
</dbReference>
<dbReference type="GO" id="GO:0048500">
    <property type="term" value="C:signal recognition particle"/>
    <property type="evidence" value="ECO:0007669"/>
    <property type="project" value="UniProtKB-UniRule"/>
</dbReference>
<keyword evidence="7 9" id="KW-0687">Ribonucleoprotein</keyword>
<evidence type="ECO:0000256" key="7">
    <source>
        <dbReference type="ARBA" id="ARBA00023274"/>
    </source>
</evidence>
<dbReference type="SMART" id="SM00962">
    <property type="entry name" value="SRP54"/>
    <property type="match status" value="1"/>
</dbReference>
<dbReference type="InterPro" id="IPR013822">
    <property type="entry name" value="Signal_recog_particl_SRP54_hlx"/>
</dbReference>
<feature type="domain" description="SRP54-type proteins GTP-binding" evidence="10">
    <location>
        <begin position="269"/>
        <end position="282"/>
    </location>
</feature>
<dbReference type="EC" id="3.6.5.4" evidence="9"/>
<keyword evidence="2 9" id="KW-0547">Nucleotide-binding</keyword>
<dbReference type="NCBIfam" id="TIGR00959">
    <property type="entry name" value="ffh"/>
    <property type="match status" value="1"/>
</dbReference>
<feature type="binding site" evidence="9">
    <location>
        <begin position="108"/>
        <end position="115"/>
    </location>
    <ligand>
        <name>GTP</name>
        <dbReference type="ChEBI" id="CHEBI:37565"/>
    </ligand>
</feature>
<dbReference type="InterPro" id="IPR004125">
    <property type="entry name" value="Signal_recog_particle_SRP54_M"/>
</dbReference>
<dbReference type="InterPro" id="IPR000897">
    <property type="entry name" value="SRP54_GTPase_dom"/>
</dbReference>
<comment type="function">
    <text evidence="9">Involved in targeting and insertion of nascent membrane proteins into the cytoplasmic membrane. Binds to the hydrophobic signal sequence of the ribosome-nascent chain (RNC) as it emerges from the ribosomes. The SRP-RNC complex is then targeted to the cytoplasmic membrane where it interacts with the SRP receptor FtsY.</text>
</comment>
<evidence type="ECO:0000313" key="12">
    <source>
        <dbReference type="Proteomes" id="UP001153404"/>
    </source>
</evidence>
<dbReference type="InterPro" id="IPR042101">
    <property type="entry name" value="SRP54_N_sf"/>
</dbReference>
<dbReference type="PROSITE" id="PS00300">
    <property type="entry name" value="SRP54"/>
    <property type="match status" value="1"/>
</dbReference>
<dbReference type="EMBL" id="JAPDIA010000008">
    <property type="protein sequence ID" value="MDG0812403.1"/>
    <property type="molecule type" value="Genomic_DNA"/>
</dbReference>
<evidence type="ECO:0000256" key="4">
    <source>
        <dbReference type="ARBA" id="ARBA00022884"/>
    </source>
</evidence>
<keyword evidence="9" id="KW-0963">Cytoplasm</keyword>
<dbReference type="Pfam" id="PF02881">
    <property type="entry name" value="SRP54_N"/>
    <property type="match status" value="1"/>
</dbReference>
<dbReference type="GO" id="GO:0005525">
    <property type="term" value="F:GTP binding"/>
    <property type="evidence" value="ECO:0007669"/>
    <property type="project" value="UniProtKB-UniRule"/>
</dbReference>
<feature type="binding site" evidence="9">
    <location>
        <begin position="248"/>
        <end position="251"/>
    </location>
    <ligand>
        <name>GTP</name>
        <dbReference type="ChEBI" id="CHEBI:37565"/>
    </ligand>
</feature>
<name>A0A9X4KX37_9BACL</name>
<evidence type="ECO:0000256" key="1">
    <source>
        <dbReference type="ARBA" id="ARBA00005450"/>
    </source>
</evidence>
<evidence type="ECO:0000256" key="3">
    <source>
        <dbReference type="ARBA" id="ARBA00022801"/>
    </source>
</evidence>
<dbReference type="Gene3D" id="1.20.120.140">
    <property type="entry name" value="Signal recognition particle SRP54, nucleotide-binding domain"/>
    <property type="match status" value="1"/>
</dbReference>
<dbReference type="SUPFAM" id="SSF52540">
    <property type="entry name" value="P-loop containing nucleoside triphosphate hydrolases"/>
    <property type="match status" value="1"/>
</dbReference>
<evidence type="ECO:0000256" key="2">
    <source>
        <dbReference type="ARBA" id="ARBA00022741"/>
    </source>
</evidence>
<keyword evidence="3 9" id="KW-0378">Hydrolase</keyword>
<dbReference type="AlphaFoldDB" id="A0A9X4KX37"/>
<dbReference type="CDD" id="cd18539">
    <property type="entry name" value="SRP_G"/>
    <property type="match status" value="1"/>
</dbReference>
<evidence type="ECO:0000313" key="11">
    <source>
        <dbReference type="EMBL" id="MDG0812403.1"/>
    </source>
</evidence>
<dbReference type="SMART" id="SM00382">
    <property type="entry name" value="AAA"/>
    <property type="match status" value="1"/>
</dbReference>
<feature type="binding site" evidence="9">
    <location>
        <begin position="190"/>
        <end position="194"/>
    </location>
    <ligand>
        <name>GTP</name>
        <dbReference type="ChEBI" id="CHEBI:37565"/>
    </ligand>
</feature>
<evidence type="ECO:0000256" key="8">
    <source>
        <dbReference type="ARBA" id="ARBA00048027"/>
    </source>
</evidence>